<dbReference type="Pfam" id="PF00625">
    <property type="entry name" value="Guanylate_kin"/>
    <property type="match status" value="1"/>
</dbReference>
<evidence type="ECO:0000313" key="9">
    <source>
        <dbReference type="Proteomes" id="UP000189055"/>
    </source>
</evidence>
<dbReference type="PANTHER" id="PTHR23117">
    <property type="entry name" value="GUANYLATE KINASE-RELATED"/>
    <property type="match status" value="1"/>
</dbReference>
<evidence type="ECO:0000256" key="6">
    <source>
        <dbReference type="ARBA" id="ARBA00030128"/>
    </source>
</evidence>
<evidence type="ECO:0000256" key="2">
    <source>
        <dbReference type="ARBA" id="ARBA00012961"/>
    </source>
</evidence>
<dbReference type="KEGG" id="aper:A0U91_15290"/>
<protein>
    <recommendedName>
        <fullName evidence="3">Guanylate kinase</fullName>
        <ecNumber evidence="2">2.7.4.8</ecNumber>
    </recommendedName>
    <alternativeName>
        <fullName evidence="6">GMP kinase</fullName>
    </alternativeName>
</protein>
<evidence type="ECO:0000256" key="3">
    <source>
        <dbReference type="ARBA" id="ARBA00016296"/>
    </source>
</evidence>
<evidence type="ECO:0000256" key="1">
    <source>
        <dbReference type="ARBA" id="ARBA00005790"/>
    </source>
</evidence>
<dbReference type="SUPFAM" id="SSF52540">
    <property type="entry name" value="P-loop containing nucleoside triphosphate hydrolases"/>
    <property type="match status" value="1"/>
</dbReference>
<dbReference type="AlphaFoldDB" id="A0A1U9LIZ5"/>
<evidence type="ECO:0000259" key="7">
    <source>
        <dbReference type="PROSITE" id="PS50052"/>
    </source>
</evidence>
<evidence type="ECO:0000256" key="4">
    <source>
        <dbReference type="ARBA" id="ARBA00022679"/>
    </source>
</evidence>
<keyword evidence="4" id="KW-0808">Transferase</keyword>
<evidence type="ECO:0000256" key="5">
    <source>
        <dbReference type="ARBA" id="ARBA00022777"/>
    </source>
</evidence>
<dbReference type="FunFam" id="3.30.63.10:FF:000002">
    <property type="entry name" value="Guanylate kinase 1"/>
    <property type="match status" value="1"/>
</dbReference>
<dbReference type="PROSITE" id="PS50052">
    <property type="entry name" value="GUANYLATE_KINASE_2"/>
    <property type="match status" value="1"/>
</dbReference>
<dbReference type="EC" id="2.7.4.8" evidence="2"/>
<dbReference type="RefSeq" id="WP_077932003.1">
    <property type="nucleotide sequence ID" value="NZ_CP014688.1"/>
</dbReference>
<evidence type="ECO:0000313" key="8">
    <source>
        <dbReference type="EMBL" id="AQT06377.1"/>
    </source>
</evidence>
<dbReference type="Proteomes" id="UP000189055">
    <property type="component" value="Plasmid pAC1084_1"/>
</dbReference>
<dbReference type="InterPro" id="IPR008144">
    <property type="entry name" value="Guanylate_kin-like_dom"/>
</dbReference>
<keyword evidence="8" id="KW-0614">Plasmid</keyword>
<comment type="similarity">
    <text evidence="1">Belongs to the guanylate kinase family.</text>
</comment>
<accession>A0A1U9LIZ5</accession>
<dbReference type="InterPro" id="IPR008145">
    <property type="entry name" value="GK/Ca_channel_bsu"/>
</dbReference>
<keyword evidence="5" id="KW-0418">Kinase</keyword>
<name>A0A1U9LIZ5_9PROT</name>
<feature type="domain" description="Guanylate kinase-like" evidence="7">
    <location>
        <begin position="1"/>
        <end position="185"/>
    </location>
</feature>
<organism evidence="8 9">
    <name type="scientific">Acetobacter persici</name>
    <dbReference type="NCBI Taxonomy" id="1076596"/>
    <lineage>
        <taxon>Bacteria</taxon>
        <taxon>Pseudomonadati</taxon>
        <taxon>Pseudomonadota</taxon>
        <taxon>Alphaproteobacteria</taxon>
        <taxon>Acetobacterales</taxon>
        <taxon>Acetobacteraceae</taxon>
        <taxon>Acetobacter</taxon>
    </lineage>
</organism>
<dbReference type="InterPro" id="IPR027417">
    <property type="entry name" value="P-loop_NTPase"/>
</dbReference>
<dbReference type="Gene3D" id="3.40.50.300">
    <property type="entry name" value="P-loop containing nucleotide triphosphate hydrolases"/>
    <property type="match status" value="1"/>
</dbReference>
<reference evidence="8 9" key="1">
    <citation type="submission" date="2016-03" db="EMBL/GenBank/DDBJ databases">
        <title>Acetic acid bacteria sequencing.</title>
        <authorList>
            <person name="Brandt J."/>
            <person name="Jakob F."/>
            <person name="Vogel R.F."/>
        </authorList>
    </citation>
    <scope>NUCLEOTIDE SEQUENCE [LARGE SCALE GENOMIC DNA]</scope>
    <source>
        <strain evidence="8 9">TMW2.1084</strain>
        <plasmid evidence="9">pac1084_1</plasmid>
    </source>
</reference>
<proteinExistence type="inferred from homology"/>
<dbReference type="SMART" id="SM00072">
    <property type="entry name" value="GuKc"/>
    <property type="match status" value="1"/>
</dbReference>
<geneLocation type="plasmid" evidence="9">
    <name>pac1084_1</name>
</geneLocation>
<dbReference type="PROSITE" id="PS00856">
    <property type="entry name" value="GUANYLATE_KINASE_1"/>
    <property type="match status" value="1"/>
</dbReference>
<dbReference type="EMBL" id="CP014688">
    <property type="protein sequence ID" value="AQT06377.1"/>
    <property type="molecule type" value="Genomic_DNA"/>
</dbReference>
<dbReference type="PANTHER" id="PTHR23117:SF13">
    <property type="entry name" value="GUANYLATE KINASE"/>
    <property type="match status" value="1"/>
</dbReference>
<gene>
    <name evidence="8" type="ORF">A0U91_15290</name>
</gene>
<dbReference type="GO" id="GO:0005829">
    <property type="term" value="C:cytosol"/>
    <property type="evidence" value="ECO:0007669"/>
    <property type="project" value="TreeGrafter"/>
</dbReference>
<dbReference type="InterPro" id="IPR020590">
    <property type="entry name" value="Guanylate_kinase_CS"/>
</dbReference>
<sequence>MIFAIVGPSGSGKTTLSDLMRKYGAEAVVSTTTRPPRRGERHGVDYHFVTEESFLQKISQGEFVEHARFGKNYYGATKSAFKQALEKSPKNCAVLVCEINGFRSLKAAVSGMGQYLTGVFLSCSRDVIEKRLQNRHRAGGLTPEQFAERISLIDGELSCEFEIAQEKSSIVITSPTMQELEDYALVLVNSSSRLVVPPLPVSPDDEVGVPHL</sequence>
<dbReference type="GO" id="GO:0004385">
    <property type="term" value="F:GMP kinase activity"/>
    <property type="evidence" value="ECO:0007669"/>
    <property type="project" value="UniProtKB-EC"/>
</dbReference>
<dbReference type="CDD" id="cd00071">
    <property type="entry name" value="GMPK"/>
    <property type="match status" value="1"/>
</dbReference>